<evidence type="ECO:0000256" key="8">
    <source>
        <dbReference type="HAMAP-Rule" id="MF_00092"/>
    </source>
</evidence>
<dbReference type="NCBIfam" id="TIGR01069">
    <property type="entry name" value="mutS2"/>
    <property type="match status" value="1"/>
</dbReference>
<sequence>MQRRPFLLTAAVDEVIIRTRLEMGAKGLNKTYIKLELDKILARLEGYCLSPLGAERVRALEPVRDLELVRRRQEATGEGERVLLRYPDLPLGNFQDIRPEINRAAAGAILEGQELLRVATTLAAGRRLRQFLLGLEGEWPVLKGLAAGIGDFRQLERAITAAIGPDGLVLDHATPRLASLRQQVRQAQERIKERLDSYLRSTEMQKYLQDNLFTIRNDRYVLPVKQEYRHQVPGLVHDQSASGATLFIEPMALVELNNELRRLQTAEAREVEAILLHLSKLVGGQKEEILASLAALGELDFTLAKGRLSQAMAAVPPRLNAGGRWRIRQGRHPLLGGRVVPVSLTLGEDFDTLVITGPNTGGKTVTLKTMGLFTLMAQCGLHLPAADGTEVDVTAAVYADIGDEQSIEQSLSTFSAHMRQIVTIVREVEAGSLVLLDELGAGTDPTEGAALAMAILDYLTGVGARTVATTHFSELKAYAYATPRVENAAVEFDSETLQPTYKLLIGTPGESNAFAVAGRLGLPPALIEQARGFLSEENRRVSRLIEGLTADRRASARERAEAESLRREAEAAREAMEKERREWQQQAARQLEKAREEARAILRRARYEVRELMARVEKALAEESLRSQQQVLSRARQRLKELEDEVETGMERYQPVAGGQPPEHLRAGDRVFLASWGQVGEVISPPNEQGEVLVQVGALKVNVPVKELRLVNNDHHENRTKTRRNVAGAGWTVQAAVNDDIRPEIDLRGLTVAEACHQVDEYLDDAVLAGLNRVSLIHGKGTGALRVALQDYLRQHPLVKGFRLGGAGEGGSGVTIVDIGR</sequence>
<dbReference type="GO" id="GO:0045910">
    <property type="term" value="P:negative regulation of DNA recombination"/>
    <property type="evidence" value="ECO:0007669"/>
    <property type="project" value="InterPro"/>
</dbReference>
<feature type="domain" description="Smr" evidence="10">
    <location>
        <begin position="745"/>
        <end position="820"/>
    </location>
</feature>
<proteinExistence type="inferred from homology"/>
<dbReference type="GO" id="GO:0006298">
    <property type="term" value="P:mismatch repair"/>
    <property type="evidence" value="ECO:0007669"/>
    <property type="project" value="InterPro"/>
</dbReference>
<dbReference type="SMART" id="SM00463">
    <property type="entry name" value="SMR"/>
    <property type="match status" value="1"/>
</dbReference>
<dbReference type="GO" id="GO:0030983">
    <property type="term" value="F:mismatched DNA binding"/>
    <property type="evidence" value="ECO:0007669"/>
    <property type="project" value="InterPro"/>
</dbReference>
<dbReference type="CDD" id="cd03280">
    <property type="entry name" value="ABC_MutS2"/>
    <property type="match status" value="1"/>
</dbReference>
<dbReference type="Pfam" id="PF01713">
    <property type="entry name" value="Smr"/>
    <property type="match status" value="1"/>
</dbReference>
<evidence type="ECO:0000256" key="6">
    <source>
        <dbReference type="ARBA" id="ARBA00022884"/>
    </source>
</evidence>
<keyword evidence="8" id="KW-0255">Endonuclease</keyword>
<evidence type="ECO:0000256" key="3">
    <source>
        <dbReference type="ARBA" id="ARBA00022741"/>
    </source>
</evidence>
<dbReference type="InterPro" id="IPR027417">
    <property type="entry name" value="P-loop_NTPase"/>
</dbReference>
<evidence type="ECO:0000256" key="7">
    <source>
        <dbReference type="ARBA" id="ARBA00023125"/>
    </source>
</evidence>
<keyword evidence="1 8" id="KW-0540">Nuclease</keyword>
<gene>
    <name evidence="8" type="primary">mutS2</name>
    <name evidence="8" type="synonym">rqcU</name>
    <name evidence="11" type="ORF">MTY_0167</name>
</gene>
<dbReference type="PIRSF" id="PIRSF005814">
    <property type="entry name" value="MutS_YshD"/>
    <property type="match status" value="1"/>
</dbReference>
<keyword evidence="9" id="KW-0175">Coiled coil</keyword>
<dbReference type="GO" id="GO:0005524">
    <property type="term" value="F:ATP binding"/>
    <property type="evidence" value="ECO:0007669"/>
    <property type="project" value="UniProtKB-UniRule"/>
</dbReference>
<dbReference type="SUPFAM" id="SSF160443">
    <property type="entry name" value="SMR domain-like"/>
    <property type="match status" value="1"/>
</dbReference>
<dbReference type="HAMAP" id="MF_00092">
    <property type="entry name" value="MutS2"/>
    <property type="match status" value="1"/>
</dbReference>
<evidence type="ECO:0000256" key="2">
    <source>
        <dbReference type="ARBA" id="ARBA00022730"/>
    </source>
</evidence>
<keyword evidence="3 8" id="KW-0547">Nucleotide-binding</keyword>
<dbReference type="EC" id="3.6.4.-" evidence="8"/>
<organism evidence="11">
    <name type="scientific">Moorella thermoacetica Y72</name>
    <dbReference type="NCBI Taxonomy" id="1325331"/>
    <lineage>
        <taxon>Bacteria</taxon>
        <taxon>Bacillati</taxon>
        <taxon>Bacillota</taxon>
        <taxon>Clostridia</taxon>
        <taxon>Neomoorellales</taxon>
        <taxon>Neomoorellaceae</taxon>
        <taxon>Neomoorella</taxon>
    </lineage>
</organism>
<comment type="function">
    <text evidence="8">Endonuclease that is involved in the suppression of homologous recombination and thus may have a key role in the control of bacterial genetic diversity.</text>
</comment>
<feature type="coiled-coil region" evidence="9">
    <location>
        <begin position="552"/>
        <end position="652"/>
    </location>
</feature>
<feature type="binding site" evidence="8">
    <location>
        <begin position="357"/>
        <end position="364"/>
    </location>
    <ligand>
        <name>ATP</name>
        <dbReference type="ChEBI" id="CHEBI:30616"/>
    </ligand>
</feature>
<dbReference type="Gene3D" id="3.30.1370.110">
    <property type="match status" value="1"/>
</dbReference>
<dbReference type="SUPFAM" id="SSF52540">
    <property type="entry name" value="P-loop containing nucleoside triphosphate hydrolases"/>
    <property type="match status" value="1"/>
</dbReference>
<dbReference type="Pfam" id="PF20297">
    <property type="entry name" value="MSSS"/>
    <property type="match status" value="1"/>
</dbReference>
<dbReference type="AlphaFoldDB" id="A0A0S6U6S8"/>
<reference evidence="11" key="1">
    <citation type="journal article" date="2014" name="Gene">
        <title>Genome-guided analysis of transformation efficiency and carbon dioxide assimilation by Moorella thermoacetica Y72.</title>
        <authorList>
            <person name="Tsukahara K."/>
            <person name="Kita A."/>
            <person name="Nakashimada Y."/>
            <person name="Hoshino T."/>
            <person name="Murakami K."/>
        </authorList>
    </citation>
    <scope>NUCLEOTIDE SEQUENCE [LARGE SCALE GENOMIC DNA]</scope>
    <source>
        <strain evidence="11">Y72</strain>
    </source>
</reference>
<dbReference type="EC" id="3.1.-.-" evidence="8"/>
<accession>A0A0S6U6S8</accession>
<dbReference type="InterPro" id="IPR000432">
    <property type="entry name" value="DNA_mismatch_repair_MutS_C"/>
</dbReference>
<dbReference type="Gene3D" id="3.40.50.300">
    <property type="entry name" value="P-loop containing nucleotide triphosphate hydrolases"/>
    <property type="match status" value="1"/>
</dbReference>
<dbReference type="InterPro" id="IPR045076">
    <property type="entry name" value="MutS"/>
</dbReference>
<dbReference type="PANTHER" id="PTHR48466">
    <property type="entry name" value="OS10G0509000 PROTEIN-RELATED"/>
    <property type="match status" value="1"/>
</dbReference>
<dbReference type="GO" id="GO:0019843">
    <property type="term" value="F:rRNA binding"/>
    <property type="evidence" value="ECO:0007669"/>
    <property type="project" value="UniProtKB-UniRule"/>
</dbReference>
<comment type="similarity">
    <text evidence="8">Belongs to the DNA mismatch repair MutS family. MutS2 subfamily.</text>
</comment>
<protein>
    <recommendedName>
        <fullName evidence="8">Endonuclease MutS2</fullName>
        <ecNumber evidence="8">3.1.-.-</ecNumber>
    </recommendedName>
    <alternativeName>
        <fullName evidence="8">Ribosome-associated protein quality control-upstream factor</fullName>
        <shortName evidence="8">RQC-upstream factor</shortName>
        <shortName evidence="8">RqcU</shortName>
        <ecNumber evidence="8">3.6.4.-</ecNumber>
    </alternativeName>
</protein>
<keyword evidence="6 8" id="KW-0694">RNA-binding</keyword>
<dbReference type="PROSITE" id="PS50828">
    <property type="entry name" value="SMR"/>
    <property type="match status" value="1"/>
</dbReference>
<dbReference type="InterPro" id="IPR007696">
    <property type="entry name" value="DNA_mismatch_repair_MutS_core"/>
</dbReference>
<dbReference type="InterPro" id="IPR046893">
    <property type="entry name" value="MSSS"/>
</dbReference>
<keyword evidence="2 8" id="KW-0699">rRNA-binding</keyword>
<evidence type="ECO:0000256" key="1">
    <source>
        <dbReference type="ARBA" id="ARBA00022722"/>
    </source>
</evidence>
<dbReference type="InterPro" id="IPR036187">
    <property type="entry name" value="DNA_mismatch_repair_MutS_sf"/>
</dbReference>
<dbReference type="GO" id="GO:0072344">
    <property type="term" value="P:rescue of stalled ribosome"/>
    <property type="evidence" value="ECO:0007669"/>
    <property type="project" value="UniProtKB-UniRule"/>
</dbReference>
<dbReference type="GO" id="GO:0004519">
    <property type="term" value="F:endonuclease activity"/>
    <property type="evidence" value="ECO:0007669"/>
    <property type="project" value="UniProtKB-UniRule"/>
</dbReference>
<dbReference type="Pfam" id="PF00488">
    <property type="entry name" value="MutS_V"/>
    <property type="match status" value="1"/>
</dbReference>
<keyword evidence="5 8" id="KW-0067">ATP-binding</keyword>
<dbReference type="SMART" id="SM00533">
    <property type="entry name" value="MUTSd"/>
    <property type="match status" value="1"/>
</dbReference>
<comment type="subunit">
    <text evidence="8">Homodimer. Binds to stalled ribosomes, contacting rRNA.</text>
</comment>
<dbReference type="InterPro" id="IPR002625">
    <property type="entry name" value="Smr_dom"/>
</dbReference>
<dbReference type="GO" id="GO:0043023">
    <property type="term" value="F:ribosomal large subunit binding"/>
    <property type="evidence" value="ECO:0007669"/>
    <property type="project" value="UniProtKB-UniRule"/>
</dbReference>
<name>A0A0S6U6S8_NEOTH</name>
<evidence type="ECO:0000256" key="4">
    <source>
        <dbReference type="ARBA" id="ARBA00022801"/>
    </source>
</evidence>
<dbReference type="EMBL" id="DF238840">
    <property type="protein sequence ID" value="GAF24839.1"/>
    <property type="molecule type" value="Genomic_DNA"/>
</dbReference>
<dbReference type="GO" id="GO:0140664">
    <property type="term" value="F:ATP-dependent DNA damage sensor activity"/>
    <property type="evidence" value="ECO:0007669"/>
    <property type="project" value="InterPro"/>
</dbReference>
<dbReference type="PROSITE" id="PS00486">
    <property type="entry name" value="DNA_MISMATCH_REPAIR_2"/>
    <property type="match status" value="1"/>
</dbReference>
<evidence type="ECO:0000256" key="5">
    <source>
        <dbReference type="ARBA" id="ARBA00022840"/>
    </source>
</evidence>
<dbReference type="PANTHER" id="PTHR48466:SF2">
    <property type="entry name" value="OS10G0509000 PROTEIN"/>
    <property type="match status" value="1"/>
</dbReference>
<keyword evidence="4 8" id="KW-0378">Hydrolase</keyword>
<dbReference type="InterPro" id="IPR005747">
    <property type="entry name" value="MutS2"/>
</dbReference>
<keyword evidence="7 8" id="KW-0238">DNA-binding</keyword>
<evidence type="ECO:0000256" key="9">
    <source>
        <dbReference type="SAM" id="Coils"/>
    </source>
</evidence>
<dbReference type="GO" id="GO:0016887">
    <property type="term" value="F:ATP hydrolysis activity"/>
    <property type="evidence" value="ECO:0007669"/>
    <property type="project" value="InterPro"/>
</dbReference>
<dbReference type="SUPFAM" id="SSF48334">
    <property type="entry name" value="DNA repair protein MutS, domain III"/>
    <property type="match status" value="1"/>
</dbReference>
<dbReference type="SMART" id="SM00534">
    <property type="entry name" value="MUTSac"/>
    <property type="match status" value="1"/>
</dbReference>
<comment type="function">
    <text evidence="8">Acts as a ribosome collision sensor, splitting the ribosome into its 2 subunits. Detects stalled/collided 70S ribosomes which it binds and splits by an ATP-hydrolysis driven conformational change. Acts upstream of the ribosome quality control system (RQC), a ribosome-associated complex that mediates the extraction of incompletely synthesized nascent chains from stalled ribosomes and their subsequent degradation. Probably generates substrates for RQC.</text>
</comment>
<evidence type="ECO:0000259" key="10">
    <source>
        <dbReference type="PROSITE" id="PS50828"/>
    </source>
</evidence>
<evidence type="ECO:0000313" key="11">
    <source>
        <dbReference type="EMBL" id="GAF24839.1"/>
    </source>
</evidence>
<dbReference type="Proteomes" id="UP000063718">
    <property type="component" value="Unassembled WGS sequence"/>
</dbReference>
<dbReference type="FunFam" id="3.40.50.300:FF:000830">
    <property type="entry name" value="Endonuclease MutS2"/>
    <property type="match status" value="1"/>
</dbReference>
<dbReference type="InterPro" id="IPR036063">
    <property type="entry name" value="Smr_dom_sf"/>
</dbReference>